<dbReference type="EMBL" id="MN739368">
    <property type="protein sequence ID" value="QHT01307.1"/>
    <property type="molecule type" value="Genomic_DNA"/>
</dbReference>
<sequence length="224" mass="26615">MIASIRLPSKMQGTTCNVEEFTSLFEKIQNDISKQEEYDDALEDGTTILFYRSTEDDDEKKSYLQEDKSNKDLFETVPIDYERDDMIMMVDNIMYLNDVNIVMLNDPNFADKIFNANKIVYPFFNMNITFDYPCMDKLTFKIYGSKDKGLTMYHLIVQVIQYYRFIYKSHLHFDLKTGEWKNDKISENELLHTCMGTYLYDINITGVVFHKKSNSWIVQYNEYC</sequence>
<organism evidence="1">
    <name type="scientific">viral metagenome</name>
    <dbReference type="NCBI Taxonomy" id="1070528"/>
    <lineage>
        <taxon>unclassified sequences</taxon>
        <taxon>metagenomes</taxon>
        <taxon>organismal metagenomes</taxon>
    </lineage>
</organism>
<evidence type="ECO:0000313" key="1">
    <source>
        <dbReference type="EMBL" id="QHT01307.1"/>
    </source>
</evidence>
<dbReference type="AlphaFoldDB" id="A0A6C0CAC8"/>
<accession>A0A6C0CAC8</accession>
<reference evidence="1" key="1">
    <citation type="journal article" date="2020" name="Nature">
        <title>Giant virus diversity and host interactions through global metagenomics.</title>
        <authorList>
            <person name="Schulz F."/>
            <person name="Roux S."/>
            <person name="Paez-Espino D."/>
            <person name="Jungbluth S."/>
            <person name="Walsh D.A."/>
            <person name="Denef V.J."/>
            <person name="McMahon K.D."/>
            <person name="Konstantinidis K.T."/>
            <person name="Eloe-Fadrosh E.A."/>
            <person name="Kyrpides N.C."/>
            <person name="Woyke T."/>
        </authorList>
    </citation>
    <scope>NUCLEOTIDE SEQUENCE</scope>
    <source>
        <strain evidence="1">GVMAG-M-3300020192-26</strain>
    </source>
</reference>
<protein>
    <submittedName>
        <fullName evidence="1">Uncharacterized protein</fullName>
    </submittedName>
</protein>
<proteinExistence type="predicted"/>
<name>A0A6C0CAC8_9ZZZZ</name>